<dbReference type="AlphaFoldDB" id="A0A542ZW74"/>
<dbReference type="GO" id="GO:0016787">
    <property type="term" value="F:hydrolase activity"/>
    <property type="evidence" value="ECO:0007669"/>
    <property type="project" value="UniProtKB-KW"/>
</dbReference>
<evidence type="ECO:0000256" key="7">
    <source>
        <dbReference type="ARBA" id="ARBA00022833"/>
    </source>
</evidence>
<comment type="catalytic activity">
    <reaction evidence="9">
        <text>adenosine + H2O + H(+) = inosine + NH4(+)</text>
        <dbReference type="Rhea" id="RHEA:24408"/>
        <dbReference type="ChEBI" id="CHEBI:15377"/>
        <dbReference type="ChEBI" id="CHEBI:15378"/>
        <dbReference type="ChEBI" id="CHEBI:16335"/>
        <dbReference type="ChEBI" id="CHEBI:17596"/>
        <dbReference type="ChEBI" id="CHEBI:28938"/>
        <dbReference type="EC" id="3.5.4.4"/>
    </reaction>
    <physiologicalReaction direction="left-to-right" evidence="9">
        <dbReference type="Rhea" id="RHEA:24409"/>
    </physiologicalReaction>
</comment>
<evidence type="ECO:0000256" key="1">
    <source>
        <dbReference type="ARBA" id="ARBA00000553"/>
    </source>
</evidence>
<keyword evidence="7" id="KW-0862">Zinc</keyword>
<dbReference type="InterPro" id="IPR038371">
    <property type="entry name" value="Cu_polyphenol_OxRdtase_sf"/>
</dbReference>
<dbReference type="Gene3D" id="3.60.140.10">
    <property type="entry name" value="CNF1/YfiH-like putative cysteine hydrolases"/>
    <property type="match status" value="1"/>
</dbReference>
<keyword evidence="6" id="KW-0378">Hydrolase</keyword>
<dbReference type="SUPFAM" id="SSF64438">
    <property type="entry name" value="CNF1/YfiH-like putative cysteine hydrolases"/>
    <property type="match status" value="1"/>
</dbReference>
<comment type="caution">
    <text evidence="13">The sequence shown here is derived from an EMBL/GenBank/DDBJ whole genome shotgun (WGS) entry which is preliminary data.</text>
</comment>
<dbReference type="PANTHER" id="PTHR30616">
    <property type="entry name" value="UNCHARACTERIZED PROTEIN YFIH"/>
    <property type="match status" value="1"/>
</dbReference>
<reference evidence="13 14" key="1">
    <citation type="submission" date="2019-06" db="EMBL/GenBank/DDBJ databases">
        <title>Sequencing the genomes of 1000 actinobacteria strains.</title>
        <authorList>
            <person name="Klenk H.-P."/>
        </authorList>
    </citation>
    <scope>NUCLEOTIDE SEQUENCE [LARGE SCALE GENOMIC DNA]</scope>
    <source>
        <strain evidence="13 14">DSM 4813</strain>
    </source>
</reference>
<keyword evidence="5" id="KW-0479">Metal-binding</keyword>
<dbReference type="GO" id="GO:0005507">
    <property type="term" value="F:copper ion binding"/>
    <property type="evidence" value="ECO:0007669"/>
    <property type="project" value="TreeGrafter"/>
</dbReference>
<gene>
    <name evidence="13" type="ORF">FB461_1122</name>
</gene>
<protein>
    <recommendedName>
        <fullName evidence="12">Purine nucleoside phosphorylase</fullName>
    </recommendedName>
</protein>
<dbReference type="Pfam" id="PF02578">
    <property type="entry name" value="Cu-oxidase_4"/>
    <property type="match status" value="1"/>
</dbReference>
<evidence type="ECO:0000256" key="4">
    <source>
        <dbReference type="ARBA" id="ARBA00022679"/>
    </source>
</evidence>
<dbReference type="OrthoDB" id="4279at2"/>
<evidence type="ECO:0000256" key="8">
    <source>
        <dbReference type="ARBA" id="ARBA00023008"/>
    </source>
</evidence>
<organism evidence="13 14">
    <name type="scientific">Rarobacter faecitabidus</name>
    <dbReference type="NCBI Taxonomy" id="13243"/>
    <lineage>
        <taxon>Bacteria</taxon>
        <taxon>Bacillati</taxon>
        <taxon>Actinomycetota</taxon>
        <taxon>Actinomycetes</taxon>
        <taxon>Micrococcales</taxon>
        <taxon>Rarobacteraceae</taxon>
        <taxon>Rarobacter</taxon>
    </lineage>
</organism>
<evidence type="ECO:0000256" key="5">
    <source>
        <dbReference type="ARBA" id="ARBA00022723"/>
    </source>
</evidence>
<comment type="catalytic activity">
    <reaction evidence="1">
        <text>inosine + phosphate = alpha-D-ribose 1-phosphate + hypoxanthine</text>
        <dbReference type="Rhea" id="RHEA:27646"/>
        <dbReference type="ChEBI" id="CHEBI:17368"/>
        <dbReference type="ChEBI" id="CHEBI:17596"/>
        <dbReference type="ChEBI" id="CHEBI:43474"/>
        <dbReference type="ChEBI" id="CHEBI:57720"/>
        <dbReference type="EC" id="2.4.2.1"/>
    </reaction>
    <physiologicalReaction direction="left-to-right" evidence="1">
        <dbReference type="Rhea" id="RHEA:27647"/>
    </physiologicalReaction>
</comment>
<comment type="catalytic activity">
    <reaction evidence="10">
        <text>adenosine + phosphate = alpha-D-ribose 1-phosphate + adenine</text>
        <dbReference type="Rhea" id="RHEA:27642"/>
        <dbReference type="ChEBI" id="CHEBI:16335"/>
        <dbReference type="ChEBI" id="CHEBI:16708"/>
        <dbReference type="ChEBI" id="CHEBI:43474"/>
        <dbReference type="ChEBI" id="CHEBI:57720"/>
        <dbReference type="EC" id="2.4.2.1"/>
    </reaction>
    <physiologicalReaction direction="left-to-right" evidence="10">
        <dbReference type="Rhea" id="RHEA:27643"/>
    </physiologicalReaction>
</comment>
<keyword evidence="14" id="KW-1185">Reference proteome</keyword>
<dbReference type="NCBIfam" id="TIGR00726">
    <property type="entry name" value="peptidoglycan editing factor PgeF"/>
    <property type="match status" value="1"/>
</dbReference>
<dbReference type="Proteomes" id="UP000315389">
    <property type="component" value="Unassembled WGS sequence"/>
</dbReference>
<dbReference type="CDD" id="cd16833">
    <property type="entry name" value="YfiH"/>
    <property type="match status" value="1"/>
</dbReference>
<evidence type="ECO:0000256" key="10">
    <source>
        <dbReference type="ARBA" id="ARBA00048968"/>
    </source>
</evidence>
<evidence type="ECO:0000256" key="2">
    <source>
        <dbReference type="ARBA" id="ARBA00003215"/>
    </source>
</evidence>
<proteinExistence type="inferred from homology"/>
<sequence length="245" mass="25128">MAPGWIAAPLSGVVAGFTTRFGGGSAFPYDSLNLGLNVGDSPENVAANRAEVAAATRAPLRYMKQIHSAIAIELGSDEDGLAEPEADASITRSDAFALGVLVADCVPIILADAERSVVAVAHAGRAGIQLGIIGSCLAAMRTAGAESISAVVGPAICGRCYEVPEAMRDDVSRVTPAAYGHTREGTPALDLPAAAVAQLTAGGVSSVTALGICTYEDDRFYSHRRATHEGRSATGRFAGFIALER</sequence>
<dbReference type="EMBL" id="VFOS01000001">
    <property type="protein sequence ID" value="TQL64613.1"/>
    <property type="molecule type" value="Genomic_DNA"/>
</dbReference>
<evidence type="ECO:0000313" key="13">
    <source>
        <dbReference type="EMBL" id="TQL64613.1"/>
    </source>
</evidence>
<keyword evidence="4" id="KW-0808">Transferase</keyword>
<dbReference type="PANTHER" id="PTHR30616:SF2">
    <property type="entry name" value="PURINE NUCLEOSIDE PHOSPHORYLASE LACC1"/>
    <property type="match status" value="1"/>
</dbReference>
<evidence type="ECO:0000256" key="3">
    <source>
        <dbReference type="ARBA" id="ARBA00007353"/>
    </source>
</evidence>
<name>A0A542ZW74_RARFA</name>
<comment type="similarity">
    <text evidence="3 12">Belongs to the purine nucleoside phosphorylase YfiH/LACC1 family.</text>
</comment>
<comment type="function">
    <text evidence="2">Purine nucleoside enzyme that catalyzes the phosphorolysis of adenosine and inosine nucleosides, yielding D-ribose 1-phosphate and the respective free bases, adenine and hypoxanthine. Also catalyzes the phosphorolysis of S-methyl-5'-thioadenosine into adenine and S-methyl-5-thio-alpha-D-ribose 1-phosphate. Also has adenosine deaminase activity.</text>
</comment>
<comment type="catalytic activity">
    <reaction evidence="11">
        <text>S-methyl-5'-thioadenosine + phosphate = 5-(methylsulfanyl)-alpha-D-ribose 1-phosphate + adenine</text>
        <dbReference type="Rhea" id="RHEA:11852"/>
        <dbReference type="ChEBI" id="CHEBI:16708"/>
        <dbReference type="ChEBI" id="CHEBI:17509"/>
        <dbReference type="ChEBI" id="CHEBI:43474"/>
        <dbReference type="ChEBI" id="CHEBI:58533"/>
        <dbReference type="EC" id="2.4.2.28"/>
    </reaction>
    <physiologicalReaction direction="left-to-right" evidence="11">
        <dbReference type="Rhea" id="RHEA:11853"/>
    </physiologicalReaction>
</comment>
<dbReference type="InterPro" id="IPR011324">
    <property type="entry name" value="Cytotoxic_necrot_fac-like_cat"/>
</dbReference>
<keyword evidence="8" id="KW-0186">Copper</keyword>
<evidence type="ECO:0000256" key="9">
    <source>
        <dbReference type="ARBA" id="ARBA00047989"/>
    </source>
</evidence>
<evidence type="ECO:0000256" key="6">
    <source>
        <dbReference type="ARBA" id="ARBA00022801"/>
    </source>
</evidence>
<evidence type="ECO:0000256" key="12">
    <source>
        <dbReference type="RuleBase" id="RU361274"/>
    </source>
</evidence>
<dbReference type="InterPro" id="IPR003730">
    <property type="entry name" value="Cu_polyphenol_OxRdtase"/>
</dbReference>
<evidence type="ECO:0000256" key="11">
    <source>
        <dbReference type="ARBA" id="ARBA00049893"/>
    </source>
</evidence>
<accession>A0A542ZW74</accession>
<evidence type="ECO:0000313" key="14">
    <source>
        <dbReference type="Proteomes" id="UP000315389"/>
    </source>
</evidence>
<dbReference type="GO" id="GO:0017061">
    <property type="term" value="F:S-methyl-5-thioadenosine phosphorylase activity"/>
    <property type="evidence" value="ECO:0007669"/>
    <property type="project" value="UniProtKB-EC"/>
</dbReference>